<name>A0A6C0RFN3_9BACT</name>
<dbReference type="EMBL" id="CP048409">
    <property type="protein sequence ID" value="QIA08475.1"/>
    <property type="molecule type" value="Genomic_DNA"/>
</dbReference>
<dbReference type="SUPFAM" id="SSF49299">
    <property type="entry name" value="PKD domain"/>
    <property type="match status" value="1"/>
</dbReference>
<dbReference type="InterPro" id="IPR000601">
    <property type="entry name" value="PKD_dom"/>
</dbReference>
<dbReference type="InterPro" id="IPR035986">
    <property type="entry name" value="PKD_dom_sf"/>
</dbReference>
<evidence type="ECO:0000313" key="3">
    <source>
        <dbReference type="Proteomes" id="UP000474630"/>
    </source>
</evidence>
<dbReference type="PROSITE" id="PS50093">
    <property type="entry name" value="PKD"/>
    <property type="match status" value="1"/>
</dbReference>
<evidence type="ECO:0000259" key="1">
    <source>
        <dbReference type="PROSITE" id="PS50093"/>
    </source>
</evidence>
<reference evidence="2 3" key="1">
    <citation type="submission" date="2020-02" db="EMBL/GenBank/DDBJ databases">
        <title>Genome sequencing for Draconibacterium sp. strain M1.</title>
        <authorList>
            <person name="Park S.-J."/>
        </authorList>
    </citation>
    <scope>NUCLEOTIDE SEQUENCE [LARGE SCALE GENOMIC DNA]</scope>
    <source>
        <strain evidence="2 3">M1</strain>
    </source>
</reference>
<evidence type="ECO:0000313" key="2">
    <source>
        <dbReference type="EMBL" id="QIA08475.1"/>
    </source>
</evidence>
<dbReference type="Proteomes" id="UP000474630">
    <property type="component" value="Chromosome"/>
</dbReference>
<organism evidence="2 3">
    <name type="scientific">Draconibacterium halophilum</name>
    <dbReference type="NCBI Taxonomy" id="2706887"/>
    <lineage>
        <taxon>Bacteria</taxon>
        <taxon>Pseudomonadati</taxon>
        <taxon>Bacteroidota</taxon>
        <taxon>Bacteroidia</taxon>
        <taxon>Marinilabiliales</taxon>
        <taxon>Prolixibacteraceae</taxon>
        <taxon>Draconibacterium</taxon>
    </lineage>
</organism>
<feature type="domain" description="PKD" evidence="1">
    <location>
        <begin position="1014"/>
        <end position="1041"/>
    </location>
</feature>
<keyword evidence="3" id="KW-1185">Reference proteome</keyword>
<dbReference type="CDD" id="cd00146">
    <property type="entry name" value="PKD"/>
    <property type="match status" value="1"/>
</dbReference>
<protein>
    <recommendedName>
        <fullName evidence="1">PKD domain-containing protein</fullName>
    </recommendedName>
</protein>
<dbReference type="Gene3D" id="2.60.40.10">
    <property type="entry name" value="Immunoglobulins"/>
    <property type="match status" value="1"/>
</dbReference>
<proteinExistence type="predicted"/>
<dbReference type="Pfam" id="PF18911">
    <property type="entry name" value="PKD_4"/>
    <property type="match status" value="1"/>
</dbReference>
<accession>A0A6C0RFN3</accession>
<dbReference type="RefSeq" id="WP_163346394.1">
    <property type="nucleotide sequence ID" value="NZ_CP048409.1"/>
</dbReference>
<gene>
    <name evidence="2" type="ORF">G0Q07_12460</name>
</gene>
<dbReference type="InterPro" id="IPR013783">
    <property type="entry name" value="Ig-like_fold"/>
</dbReference>
<dbReference type="KEGG" id="drc:G0Q07_12460"/>
<sequence>MASKLTEITTKYHTFVDNQVLTKDQLNEFVNYFDDQDRLTRVFLNGVGLVCGFKVSKSGNKITISQGVGVTTDGDLVQLQNAIEKSPLKKLVTGSLTYSWYKKFKDDAAVYSRFRKLAGNDELSLEVLDLYELHTEEVEDAKALSELPDLNNMVVLLYLESFADEGDLCTAIDCDNQGIAQINRLRVLLVSKADAEFIASNDVIYTGHDRFEQYFNLPELAVKRVVLNQMNTSKYEELKRAYYDAIKGSTLNKNNTIAQLGEGIGSIVKNFGKLLQINMSKTSLNSSLSKLNSYYSFSPYGVPFDIQYRYDLLKDLVDTYNELKDLILQLKQLCLPDITAFPKHLMLGMLSEINSEPKDLRHDFYPSPASGCDCKEIEKAKSLLLKLFVLIDNYKIKSGEIRITPSNKLPELSQRSIPFYYKLDTNFLKFWDYSKTKLFRHNYNLGYRIENLASAPQVQDPLSYNTDTSEFYRVEGHQGKDYRDVLEDLDDQKKKYGLSFDVKALSVNINSNDLDIDDYECEFEDLKVMLKAWTKEQDCILAEVASFFSAFSTKIPGANIREAELDLTKAASINTNFDVDYNAVRAYQPVYYKSTIGTASKALYEEIDKGKAVEENITIAEDTIGVEMIKAIKETKGGSVNDIIANASKKLEAKVDTQEWNAEPELKEFVVDKSVELMAHTYVLTQRMPVAVNLVDVSRVNAYKLSLTQLCSLVKKLKAKYQSTKLSVGLQSFTGLLINQLSTVCCSGKKLEVLLDEVNARKEEILLRLQLSKFIEQHPGLEHKAGVEPGGTFVLVYKNSETKRDVTNVPSDAVLSRSAISADYLTASKTMLSDKIMNLDKLSFTERSTVLKSAKELIKYEDYSSRLKEISVLDRLKPSSQIVDNTVLADFALPYMCCSDCAPINYIISKPPATLRLSRNSYCLLTDTDPILYEVTPADGEIGMNPEVSGVSIEDGKLTLVADNFPEEMLGQTIHFTVDSQITDAVLTVYQGIQVDFEVPAEPTTEATHRFSPTGDLEGTGFFWEFGDGATATSQNPSHTYKLPVNDENKVTVRLTATASNGICKTTVEHDIVFAEIKPEISLDPDTFCANDKREYPFKVTPEGAKVEIAGDGVIPNNTGGFSFIPAAAKPGTATFSLNGEDSGLSVTVHAAPLAVCTPKQVENKNLLVISNKSKNASTFEWTINGSPRTTTNLNPIEITIQPEDPSEWKITLVARGADVCPVSRTSTTIRTKYIEETPVNTCVEETKAAILGDAKILATIKPDTNGVLANILKQTRTIYGGTSDFNKGVINRIDEYLKGDANAELEVMFPKLLNDTSNMIPELANNPELQKQALTLLELQLRLFYNILGCQDAEVIKKFGDLIDSILKQILRLLKTLQGMQIIFSDTMKKFVEAYAQKVADLIFLGEHMQTIIQNKFI</sequence>